<dbReference type="NCBIfam" id="TIGR00632">
    <property type="entry name" value="vsr"/>
    <property type="match status" value="1"/>
</dbReference>
<dbReference type="PIRSF" id="PIRSF018267">
    <property type="entry name" value="VSR_endonuc"/>
    <property type="match status" value="1"/>
</dbReference>
<keyword evidence="1 6" id="KW-0540">Nuclease</keyword>
<dbReference type="CDD" id="cd00221">
    <property type="entry name" value="Vsr"/>
    <property type="match status" value="1"/>
</dbReference>
<dbReference type="InterPro" id="IPR011335">
    <property type="entry name" value="Restrct_endonuc-II-like"/>
</dbReference>
<evidence type="ECO:0000313" key="8">
    <source>
        <dbReference type="Proteomes" id="UP000614216"/>
    </source>
</evidence>
<name>A0A937FYD5_9BACT</name>
<proteinExistence type="inferred from homology"/>
<sequence>MADVHEPEVRSYNMSQIKGKNTKPEILVRRFLHRNGYRYSLHSKKLPGKPDIALKRYKTIILVNGCFWHGHQNCRYFALPKTRTEWWKEKIEKTQKKDSKNKEDLINLGWNVIEVWECQLKPARLEETLNWIIEKINS</sequence>
<gene>
    <name evidence="7" type="primary">vsr</name>
    <name evidence="7" type="ORF">JMN32_10465</name>
</gene>
<dbReference type="GO" id="GO:0006298">
    <property type="term" value="P:mismatch repair"/>
    <property type="evidence" value="ECO:0007669"/>
    <property type="project" value="UniProtKB-UniRule"/>
</dbReference>
<dbReference type="AlphaFoldDB" id="A0A937FYD5"/>
<dbReference type="GO" id="GO:0016787">
    <property type="term" value="F:hydrolase activity"/>
    <property type="evidence" value="ECO:0007669"/>
    <property type="project" value="UniProtKB-KW"/>
</dbReference>
<reference evidence="7" key="1">
    <citation type="submission" date="2021-01" db="EMBL/GenBank/DDBJ databases">
        <title>Fulvivirga kasyanovii gen. nov., sp nov., a novel member of the phylum Bacteroidetes isolated from seawater in a mussel farm.</title>
        <authorList>
            <person name="Zhao L.-H."/>
            <person name="Wang Z.-J."/>
        </authorList>
    </citation>
    <scope>NUCLEOTIDE SEQUENCE</scope>
    <source>
        <strain evidence="7">29W222</strain>
    </source>
</reference>
<dbReference type="GO" id="GO:0004519">
    <property type="term" value="F:endonuclease activity"/>
    <property type="evidence" value="ECO:0007669"/>
    <property type="project" value="UniProtKB-KW"/>
</dbReference>
<dbReference type="EC" id="3.1.-.-" evidence="6"/>
<evidence type="ECO:0000256" key="2">
    <source>
        <dbReference type="ARBA" id="ARBA00022759"/>
    </source>
</evidence>
<organism evidence="7 8">
    <name type="scientific">Fulvivirga marina</name>
    <dbReference type="NCBI Taxonomy" id="2494733"/>
    <lineage>
        <taxon>Bacteria</taxon>
        <taxon>Pseudomonadati</taxon>
        <taxon>Bacteroidota</taxon>
        <taxon>Cytophagia</taxon>
        <taxon>Cytophagales</taxon>
        <taxon>Fulvivirgaceae</taxon>
        <taxon>Fulvivirga</taxon>
    </lineage>
</organism>
<keyword evidence="8" id="KW-1185">Reference proteome</keyword>
<evidence type="ECO:0000313" key="7">
    <source>
        <dbReference type="EMBL" id="MBL6446736.1"/>
    </source>
</evidence>
<comment type="caution">
    <text evidence="7">The sequence shown here is derived from an EMBL/GenBank/DDBJ whole genome shotgun (WGS) entry which is preliminary data.</text>
</comment>
<keyword evidence="5 6" id="KW-0234">DNA repair</keyword>
<dbReference type="Gene3D" id="3.40.960.10">
    <property type="entry name" value="VSR Endonuclease"/>
    <property type="match status" value="1"/>
</dbReference>
<keyword evidence="3 6" id="KW-0227">DNA damage</keyword>
<dbReference type="InterPro" id="IPR004603">
    <property type="entry name" value="DNA_mismatch_endonuc_vsr"/>
</dbReference>
<dbReference type="Proteomes" id="UP000614216">
    <property type="component" value="Unassembled WGS sequence"/>
</dbReference>
<comment type="function">
    <text evidence="6">May nick specific sequences that contain T:G mispairs resulting from m5C-deamination.</text>
</comment>
<keyword evidence="2 6" id="KW-0255">Endonuclease</keyword>
<evidence type="ECO:0000256" key="5">
    <source>
        <dbReference type="ARBA" id="ARBA00023204"/>
    </source>
</evidence>
<dbReference type="RefSeq" id="WP_202856281.1">
    <property type="nucleotide sequence ID" value="NZ_JAEUGD010000038.1"/>
</dbReference>
<comment type="similarity">
    <text evidence="6">Belongs to the vsr family.</text>
</comment>
<evidence type="ECO:0000256" key="6">
    <source>
        <dbReference type="PIRNR" id="PIRNR018267"/>
    </source>
</evidence>
<dbReference type="SUPFAM" id="SSF52980">
    <property type="entry name" value="Restriction endonuclease-like"/>
    <property type="match status" value="1"/>
</dbReference>
<evidence type="ECO:0000256" key="1">
    <source>
        <dbReference type="ARBA" id="ARBA00022722"/>
    </source>
</evidence>
<accession>A0A937FYD5</accession>
<dbReference type="EMBL" id="JAEUGD010000038">
    <property type="protein sequence ID" value="MBL6446736.1"/>
    <property type="molecule type" value="Genomic_DNA"/>
</dbReference>
<keyword evidence="4 6" id="KW-0378">Hydrolase</keyword>
<evidence type="ECO:0000256" key="4">
    <source>
        <dbReference type="ARBA" id="ARBA00022801"/>
    </source>
</evidence>
<evidence type="ECO:0000256" key="3">
    <source>
        <dbReference type="ARBA" id="ARBA00022763"/>
    </source>
</evidence>
<dbReference type="Pfam" id="PF03852">
    <property type="entry name" value="Vsr"/>
    <property type="match status" value="1"/>
</dbReference>
<protein>
    <recommendedName>
        <fullName evidence="6">Very short patch repair endonuclease</fullName>
        <ecNumber evidence="6">3.1.-.-</ecNumber>
    </recommendedName>
</protein>